<evidence type="ECO:0000256" key="2">
    <source>
        <dbReference type="SAM" id="Phobius"/>
    </source>
</evidence>
<dbReference type="AlphaFoldDB" id="A0A9P6ELJ9"/>
<keyword evidence="2" id="KW-1133">Transmembrane helix</keyword>
<dbReference type="EMBL" id="MU157835">
    <property type="protein sequence ID" value="KAF9531345.1"/>
    <property type="molecule type" value="Genomic_DNA"/>
</dbReference>
<evidence type="ECO:0000256" key="1">
    <source>
        <dbReference type="SAM" id="MobiDB-lite"/>
    </source>
</evidence>
<feature type="transmembrane region" description="Helical" evidence="2">
    <location>
        <begin position="99"/>
        <end position="120"/>
    </location>
</feature>
<feature type="domain" description="DUF6533" evidence="3">
    <location>
        <begin position="35"/>
        <end position="76"/>
    </location>
</feature>
<keyword evidence="2" id="KW-0812">Transmembrane</keyword>
<proteinExistence type="predicted"/>
<feature type="region of interest" description="Disordered" evidence="1">
    <location>
        <begin position="349"/>
        <end position="373"/>
    </location>
</feature>
<dbReference type="OrthoDB" id="3038990at2759"/>
<comment type="caution">
    <text evidence="4">The sequence shown here is derived from an EMBL/GenBank/DDBJ whole genome shotgun (WGS) entry which is preliminary data.</text>
</comment>
<protein>
    <recommendedName>
        <fullName evidence="3">DUF6533 domain-containing protein</fullName>
    </recommendedName>
</protein>
<dbReference type="Proteomes" id="UP000807306">
    <property type="component" value="Unassembled WGS sequence"/>
</dbReference>
<keyword evidence="5" id="KW-1185">Reference proteome</keyword>
<evidence type="ECO:0000313" key="5">
    <source>
        <dbReference type="Proteomes" id="UP000807306"/>
    </source>
</evidence>
<sequence>MPTMSSIPAPGMDAVSPLLAMTDPSLARQLNIATYIHIGATAVLVWDVINNLGNEYRLMFRYKVRVPAFIYFCARIALTTYMIGRSVFLTAPIPRCQEFLTFLSVALVLNVSAITSLFTLRLCAVYNMHKLILILYGILWLAGIGLMARFVEAFRAVPIGESGFCLEVVNGSFLAPLLTALLFNDTLIFVLITYRVYMMYLKSGAPISRRLSLFCFGTSLPLLTKALLQDSQLYCLVSVLSKALSTYFAYKYQGPLQMFVVVHMVIANILCGKIYRKIRMSPNLHVLPTQTTNLNSMEFRSRSTNGKDITASMPVFLHGPRGTLLESNPRMYSTQLGIPSPMEPAQFEKSGLGSNSTIEEDITDCTEPSPRAI</sequence>
<organism evidence="4 5">
    <name type="scientific">Crepidotus variabilis</name>
    <dbReference type="NCBI Taxonomy" id="179855"/>
    <lineage>
        <taxon>Eukaryota</taxon>
        <taxon>Fungi</taxon>
        <taxon>Dikarya</taxon>
        <taxon>Basidiomycota</taxon>
        <taxon>Agaricomycotina</taxon>
        <taxon>Agaricomycetes</taxon>
        <taxon>Agaricomycetidae</taxon>
        <taxon>Agaricales</taxon>
        <taxon>Agaricineae</taxon>
        <taxon>Crepidotaceae</taxon>
        <taxon>Crepidotus</taxon>
    </lineage>
</organism>
<accession>A0A9P6ELJ9</accession>
<evidence type="ECO:0000259" key="3">
    <source>
        <dbReference type="Pfam" id="PF20151"/>
    </source>
</evidence>
<keyword evidence="2" id="KW-0472">Membrane</keyword>
<feature type="transmembrane region" description="Helical" evidence="2">
    <location>
        <begin position="69"/>
        <end position="93"/>
    </location>
</feature>
<feature type="transmembrane region" description="Helical" evidence="2">
    <location>
        <begin position="32"/>
        <end position="49"/>
    </location>
</feature>
<gene>
    <name evidence="4" type="ORF">CPB83DRAFT_848883</name>
</gene>
<dbReference type="InterPro" id="IPR045340">
    <property type="entry name" value="DUF6533"/>
</dbReference>
<feature type="transmembrane region" description="Helical" evidence="2">
    <location>
        <begin position="256"/>
        <end position="275"/>
    </location>
</feature>
<name>A0A9P6ELJ9_9AGAR</name>
<reference evidence="4" key="1">
    <citation type="submission" date="2020-11" db="EMBL/GenBank/DDBJ databases">
        <authorList>
            <consortium name="DOE Joint Genome Institute"/>
            <person name="Ahrendt S."/>
            <person name="Riley R."/>
            <person name="Andreopoulos W."/>
            <person name="Labutti K."/>
            <person name="Pangilinan J."/>
            <person name="Ruiz-Duenas F.J."/>
            <person name="Barrasa J.M."/>
            <person name="Sanchez-Garcia M."/>
            <person name="Camarero S."/>
            <person name="Miyauchi S."/>
            <person name="Serrano A."/>
            <person name="Linde D."/>
            <person name="Babiker R."/>
            <person name="Drula E."/>
            <person name="Ayuso-Fernandez I."/>
            <person name="Pacheco R."/>
            <person name="Padilla G."/>
            <person name="Ferreira P."/>
            <person name="Barriuso J."/>
            <person name="Kellner H."/>
            <person name="Castanera R."/>
            <person name="Alfaro M."/>
            <person name="Ramirez L."/>
            <person name="Pisabarro A.G."/>
            <person name="Kuo A."/>
            <person name="Tritt A."/>
            <person name="Lipzen A."/>
            <person name="He G."/>
            <person name="Yan M."/>
            <person name="Ng V."/>
            <person name="Cullen D."/>
            <person name="Martin F."/>
            <person name="Rosso M.-N."/>
            <person name="Henrissat B."/>
            <person name="Hibbett D."/>
            <person name="Martinez A.T."/>
            <person name="Grigoriev I.V."/>
        </authorList>
    </citation>
    <scope>NUCLEOTIDE SEQUENCE</scope>
    <source>
        <strain evidence="4">CBS 506.95</strain>
    </source>
</reference>
<evidence type="ECO:0000313" key="4">
    <source>
        <dbReference type="EMBL" id="KAF9531345.1"/>
    </source>
</evidence>
<dbReference type="Pfam" id="PF20151">
    <property type="entry name" value="DUF6533"/>
    <property type="match status" value="1"/>
</dbReference>
<feature type="transmembrane region" description="Helical" evidence="2">
    <location>
        <begin position="132"/>
        <end position="151"/>
    </location>
</feature>
<feature type="transmembrane region" description="Helical" evidence="2">
    <location>
        <begin position="171"/>
        <end position="194"/>
    </location>
</feature>